<proteinExistence type="predicted"/>
<evidence type="ECO:0000313" key="1">
    <source>
        <dbReference type="EMBL" id="TGO17910.1"/>
    </source>
</evidence>
<comment type="caution">
    <text evidence="1">The sequence shown here is derived from an EMBL/GenBank/DDBJ whole genome shotgun (WGS) entry which is preliminary data.</text>
</comment>
<sequence>MPGFSSLPLANISNLTTYTSGAHSSSSLDITSSILGTTIAKSSSEVRTTIDSSCSGNTAINSYAGTTTTVDISLPGSTATMTVDTSLPGNTASNPSSGIVTPLRNSSSQITIVGLLLGTATTPLSLLAVHTLPAV</sequence>
<keyword evidence="2" id="KW-1185">Reference proteome</keyword>
<dbReference type="Proteomes" id="UP000297910">
    <property type="component" value="Unassembled WGS sequence"/>
</dbReference>
<gene>
    <name evidence="1" type="ORF">BPAE_0404g00010</name>
</gene>
<reference evidence="1 2" key="1">
    <citation type="submission" date="2017-12" db="EMBL/GenBank/DDBJ databases">
        <title>Comparative genomics of Botrytis spp.</title>
        <authorList>
            <person name="Valero-Jimenez C.A."/>
            <person name="Tapia P."/>
            <person name="Veloso J."/>
            <person name="Silva-Moreno E."/>
            <person name="Staats M."/>
            <person name="Valdes J.H."/>
            <person name="Van Kan J.A.L."/>
        </authorList>
    </citation>
    <scope>NUCLEOTIDE SEQUENCE [LARGE SCALE GENOMIC DNA]</scope>
    <source>
        <strain evidence="1 2">Bp0003</strain>
    </source>
</reference>
<accession>A0A4Z1F2A6</accession>
<evidence type="ECO:0000313" key="2">
    <source>
        <dbReference type="Proteomes" id="UP000297910"/>
    </source>
</evidence>
<dbReference type="EMBL" id="PQXI01000402">
    <property type="protein sequence ID" value="TGO17910.1"/>
    <property type="molecule type" value="Genomic_DNA"/>
</dbReference>
<name>A0A4Z1F2A6_9HELO</name>
<dbReference type="AlphaFoldDB" id="A0A4Z1F2A6"/>
<protein>
    <submittedName>
        <fullName evidence="1">Uncharacterized protein</fullName>
    </submittedName>
</protein>
<organism evidence="1 2">
    <name type="scientific">Botrytis paeoniae</name>
    <dbReference type="NCBI Taxonomy" id="278948"/>
    <lineage>
        <taxon>Eukaryota</taxon>
        <taxon>Fungi</taxon>
        <taxon>Dikarya</taxon>
        <taxon>Ascomycota</taxon>
        <taxon>Pezizomycotina</taxon>
        <taxon>Leotiomycetes</taxon>
        <taxon>Helotiales</taxon>
        <taxon>Sclerotiniaceae</taxon>
        <taxon>Botrytis</taxon>
    </lineage>
</organism>